<name>A0ABD3JTZ8_EUCGL</name>
<dbReference type="Proteomes" id="UP001634007">
    <property type="component" value="Unassembled WGS sequence"/>
</dbReference>
<gene>
    <name evidence="2" type="ORF">ACJRO7_027899</name>
</gene>
<protein>
    <submittedName>
        <fullName evidence="2">Uncharacterized protein</fullName>
    </submittedName>
</protein>
<keyword evidence="1" id="KW-0175">Coiled coil</keyword>
<keyword evidence="3" id="KW-1185">Reference proteome</keyword>
<organism evidence="2 3">
    <name type="scientific">Eucalyptus globulus</name>
    <name type="common">Tasmanian blue gum</name>
    <dbReference type="NCBI Taxonomy" id="34317"/>
    <lineage>
        <taxon>Eukaryota</taxon>
        <taxon>Viridiplantae</taxon>
        <taxon>Streptophyta</taxon>
        <taxon>Embryophyta</taxon>
        <taxon>Tracheophyta</taxon>
        <taxon>Spermatophyta</taxon>
        <taxon>Magnoliopsida</taxon>
        <taxon>eudicotyledons</taxon>
        <taxon>Gunneridae</taxon>
        <taxon>Pentapetalae</taxon>
        <taxon>rosids</taxon>
        <taxon>malvids</taxon>
        <taxon>Myrtales</taxon>
        <taxon>Myrtaceae</taxon>
        <taxon>Myrtoideae</taxon>
        <taxon>Eucalypteae</taxon>
        <taxon>Eucalyptus</taxon>
    </lineage>
</organism>
<reference evidence="2 3" key="1">
    <citation type="submission" date="2024-11" db="EMBL/GenBank/DDBJ databases">
        <title>Chromosome-level genome assembly of Eucalyptus globulus Labill. provides insights into its genome evolution.</title>
        <authorList>
            <person name="Li X."/>
        </authorList>
    </citation>
    <scope>NUCLEOTIDE SEQUENCE [LARGE SCALE GENOMIC DNA]</scope>
    <source>
        <strain evidence="2">CL2024</strain>
        <tissue evidence="2">Fresh tender leaves</tissue>
    </source>
</reference>
<evidence type="ECO:0000313" key="3">
    <source>
        <dbReference type="Proteomes" id="UP001634007"/>
    </source>
</evidence>
<feature type="coiled-coil region" evidence="1">
    <location>
        <begin position="34"/>
        <end position="61"/>
    </location>
</feature>
<sequence length="117" mass="13496">MRLKIETLEHKLVQETASHVPVLEGVICSKNAETAKLVKRVEQLEASKERLRRELGASRALYSRNRGESQEGERRRLSLKLRWMNSFRNPFQPIHRSLLTSSMSACSVYLSIHYNSA</sequence>
<accession>A0ABD3JTZ8</accession>
<dbReference type="EMBL" id="JBJKBG010000007">
    <property type="protein sequence ID" value="KAL3730948.1"/>
    <property type="molecule type" value="Genomic_DNA"/>
</dbReference>
<evidence type="ECO:0000313" key="2">
    <source>
        <dbReference type="EMBL" id="KAL3730948.1"/>
    </source>
</evidence>
<dbReference type="AlphaFoldDB" id="A0ABD3JTZ8"/>
<proteinExistence type="predicted"/>
<evidence type="ECO:0000256" key="1">
    <source>
        <dbReference type="SAM" id="Coils"/>
    </source>
</evidence>
<comment type="caution">
    <text evidence="2">The sequence shown here is derived from an EMBL/GenBank/DDBJ whole genome shotgun (WGS) entry which is preliminary data.</text>
</comment>